<dbReference type="Gene3D" id="3.30.1490.100">
    <property type="entry name" value="DNA polymerase, Y-family, little finger domain"/>
    <property type="match status" value="1"/>
</dbReference>
<dbReference type="InterPro" id="IPR050116">
    <property type="entry name" value="DNA_polymerase-Y"/>
</dbReference>
<gene>
    <name evidence="2" type="primary">dinB</name>
    <name evidence="4" type="ordered locus">Cphy_2727</name>
</gene>
<dbReference type="Gene3D" id="3.30.70.270">
    <property type="match status" value="1"/>
</dbReference>
<evidence type="ECO:0000313" key="5">
    <source>
        <dbReference type="Proteomes" id="UP000000370"/>
    </source>
</evidence>
<dbReference type="OrthoDB" id="9808813at2"/>
<dbReference type="Gene3D" id="1.10.150.20">
    <property type="entry name" value="5' to 3' exonuclease, C-terminal subdomain"/>
    <property type="match status" value="1"/>
</dbReference>
<feature type="domain" description="UmuC" evidence="3">
    <location>
        <begin position="8"/>
        <end position="197"/>
    </location>
</feature>
<evidence type="ECO:0000256" key="1">
    <source>
        <dbReference type="ARBA" id="ARBA00010945"/>
    </source>
</evidence>
<comment type="cofactor">
    <cofactor evidence="2">
        <name>Mg(2+)</name>
        <dbReference type="ChEBI" id="CHEBI:18420"/>
    </cofactor>
    <text evidence="2">Binds 2 magnesium ions per subunit.</text>
</comment>
<keyword evidence="2" id="KW-0234">DNA repair</keyword>
<dbReference type="GO" id="GO:0006281">
    <property type="term" value="P:DNA repair"/>
    <property type="evidence" value="ECO:0007669"/>
    <property type="project" value="UniProtKB-UniRule"/>
</dbReference>
<feature type="binding site" evidence="2">
    <location>
        <position position="115"/>
    </location>
    <ligand>
        <name>Mg(2+)</name>
        <dbReference type="ChEBI" id="CHEBI:18420"/>
    </ligand>
</feature>
<dbReference type="InterPro" id="IPR036775">
    <property type="entry name" value="DNA_pol_Y-fam_lit_finger_sf"/>
</dbReference>
<dbReference type="SUPFAM" id="SSF100879">
    <property type="entry name" value="Lesion bypass DNA polymerase (Y-family), little finger domain"/>
    <property type="match status" value="1"/>
</dbReference>
<dbReference type="KEGG" id="cpy:Cphy_2727"/>
<comment type="catalytic activity">
    <reaction evidence="2">
        <text>DNA(n) + a 2'-deoxyribonucleoside 5'-triphosphate = DNA(n+1) + diphosphate</text>
        <dbReference type="Rhea" id="RHEA:22508"/>
        <dbReference type="Rhea" id="RHEA-COMP:17339"/>
        <dbReference type="Rhea" id="RHEA-COMP:17340"/>
        <dbReference type="ChEBI" id="CHEBI:33019"/>
        <dbReference type="ChEBI" id="CHEBI:61560"/>
        <dbReference type="ChEBI" id="CHEBI:173112"/>
        <dbReference type="EC" id="2.7.7.7"/>
    </reaction>
</comment>
<feature type="active site" evidence="2">
    <location>
        <position position="116"/>
    </location>
</feature>
<dbReference type="Pfam" id="PF00817">
    <property type="entry name" value="IMS"/>
    <property type="match status" value="1"/>
</dbReference>
<keyword evidence="2" id="KW-0963">Cytoplasm</keyword>
<dbReference type="Proteomes" id="UP000000370">
    <property type="component" value="Chromosome"/>
</dbReference>
<keyword evidence="2 4" id="KW-0808">Transferase</keyword>
<dbReference type="InterPro" id="IPR001126">
    <property type="entry name" value="UmuC"/>
</dbReference>
<dbReference type="Gene3D" id="3.40.1170.60">
    <property type="match status" value="1"/>
</dbReference>
<evidence type="ECO:0000259" key="3">
    <source>
        <dbReference type="PROSITE" id="PS50173"/>
    </source>
</evidence>
<evidence type="ECO:0000256" key="2">
    <source>
        <dbReference type="HAMAP-Rule" id="MF_01113"/>
    </source>
</evidence>
<dbReference type="InterPro" id="IPR022880">
    <property type="entry name" value="DNApol_IV"/>
</dbReference>
<keyword evidence="2" id="KW-0515">Mutator protein</keyword>
<reference evidence="5" key="1">
    <citation type="submission" date="2007-11" db="EMBL/GenBank/DDBJ databases">
        <title>Complete genome sequence of Clostridium phytofermentans ISDg.</title>
        <authorList>
            <person name="Leschine S.B."/>
            <person name="Warnick T.A."/>
            <person name="Blanchard J.L."/>
            <person name="Schnell D.J."/>
            <person name="Petit E.L."/>
            <person name="LaTouf W.G."/>
            <person name="Copeland A."/>
            <person name="Lucas S."/>
            <person name="Lapidus A."/>
            <person name="Barry K."/>
            <person name="Glavina del Rio T."/>
            <person name="Dalin E."/>
            <person name="Tice H."/>
            <person name="Pitluck S."/>
            <person name="Kiss H."/>
            <person name="Brettin T."/>
            <person name="Bruce D."/>
            <person name="Detter J.C."/>
            <person name="Han C."/>
            <person name="Kuske C."/>
            <person name="Schmutz J."/>
            <person name="Larimer F."/>
            <person name="Land M."/>
            <person name="Hauser L."/>
            <person name="Kyrpides N."/>
            <person name="Kim E.A."/>
            <person name="Richardson P."/>
        </authorList>
    </citation>
    <scope>NUCLEOTIDE SEQUENCE [LARGE SCALE GENOMIC DNA]</scope>
    <source>
        <strain evidence="5">ATCC 700394 / DSM 18823 / ISDg</strain>
    </source>
</reference>
<dbReference type="HAMAP" id="MF_01113">
    <property type="entry name" value="DNApol_IV"/>
    <property type="match status" value="1"/>
</dbReference>
<keyword evidence="2" id="KW-0460">Magnesium</keyword>
<dbReference type="InterPro" id="IPR043128">
    <property type="entry name" value="Rev_trsase/Diguanyl_cyclase"/>
</dbReference>
<comment type="function">
    <text evidence="2">Poorly processive, error-prone DNA polymerase involved in untargeted mutagenesis. Copies undamaged DNA at stalled replication forks, which arise in vivo from mismatched or misaligned primer ends. These misaligned primers can be extended by PolIV. Exhibits no 3'-5' exonuclease (proofreading) activity. May be involved in translesional synthesis, in conjunction with the beta clamp from PolIII.</text>
</comment>
<dbReference type="GO" id="GO:0042276">
    <property type="term" value="P:error-prone translesion synthesis"/>
    <property type="evidence" value="ECO:0007669"/>
    <property type="project" value="TreeGrafter"/>
</dbReference>
<evidence type="ECO:0000313" key="4">
    <source>
        <dbReference type="EMBL" id="ABX43088.1"/>
    </source>
</evidence>
<dbReference type="InterPro" id="IPR017961">
    <property type="entry name" value="DNA_pol_Y-fam_little_finger"/>
</dbReference>
<dbReference type="PROSITE" id="PS50173">
    <property type="entry name" value="UMUC"/>
    <property type="match status" value="1"/>
</dbReference>
<dbReference type="GO" id="GO:0000287">
    <property type="term" value="F:magnesium ion binding"/>
    <property type="evidence" value="ECO:0007669"/>
    <property type="project" value="UniProtKB-UniRule"/>
</dbReference>
<dbReference type="EMBL" id="CP000885">
    <property type="protein sequence ID" value="ABX43088.1"/>
    <property type="molecule type" value="Genomic_DNA"/>
</dbReference>
<dbReference type="EC" id="2.7.7.7" evidence="2"/>
<dbReference type="GO" id="GO:0009432">
    <property type="term" value="P:SOS response"/>
    <property type="evidence" value="ECO:0007669"/>
    <property type="project" value="TreeGrafter"/>
</dbReference>
<name>A9KNH1_LACP7</name>
<dbReference type="AlphaFoldDB" id="A9KNH1"/>
<keyword evidence="2" id="KW-0238">DNA-binding</keyword>
<keyword evidence="2" id="KW-0227">DNA damage</keyword>
<dbReference type="GO" id="GO:0003887">
    <property type="term" value="F:DNA-directed DNA polymerase activity"/>
    <property type="evidence" value="ECO:0007669"/>
    <property type="project" value="UniProtKB-UniRule"/>
</dbReference>
<accession>A9KNH1</accession>
<dbReference type="RefSeq" id="WP_012200740.1">
    <property type="nucleotide sequence ID" value="NC_010001.1"/>
</dbReference>
<dbReference type="GO" id="GO:0003684">
    <property type="term" value="F:damaged DNA binding"/>
    <property type="evidence" value="ECO:0007669"/>
    <property type="project" value="InterPro"/>
</dbReference>
<organism evidence="4 5">
    <name type="scientific">Lachnoclostridium phytofermentans (strain ATCC 700394 / DSM 18823 / ISDg)</name>
    <name type="common">Clostridium phytofermentans</name>
    <dbReference type="NCBI Taxonomy" id="357809"/>
    <lineage>
        <taxon>Bacteria</taxon>
        <taxon>Bacillati</taxon>
        <taxon>Bacillota</taxon>
        <taxon>Clostridia</taxon>
        <taxon>Lachnospirales</taxon>
        <taxon>Lachnospiraceae</taxon>
    </lineage>
</organism>
<keyword evidence="5" id="KW-1185">Reference proteome</keyword>
<keyword evidence="2" id="KW-0235">DNA replication</keyword>
<proteinExistence type="inferred from homology"/>
<feature type="binding site" evidence="2">
    <location>
        <position position="12"/>
    </location>
    <ligand>
        <name>Mg(2+)</name>
        <dbReference type="ChEBI" id="CHEBI:18420"/>
    </ligand>
</feature>
<dbReference type="SUPFAM" id="SSF56672">
    <property type="entry name" value="DNA/RNA polymerases"/>
    <property type="match status" value="1"/>
</dbReference>
<dbReference type="InterPro" id="IPR043502">
    <property type="entry name" value="DNA/RNA_pol_sf"/>
</dbReference>
<comment type="subunit">
    <text evidence="2">Monomer.</text>
</comment>
<dbReference type="STRING" id="357809.Cphy_2727"/>
<feature type="site" description="Substrate discrimination" evidence="2">
    <location>
        <position position="17"/>
    </location>
</feature>
<protein>
    <recommendedName>
        <fullName evidence="2">DNA polymerase IV</fullName>
        <shortName evidence="2">Pol IV</shortName>
        <ecNumber evidence="2">2.7.7.7</ecNumber>
    </recommendedName>
</protein>
<keyword evidence="2 4" id="KW-0239">DNA-directed DNA polymerase</keyword>
<dbReference type="Pfam" id="PF11799">
    <property type="entry name" value="IMS_C"/>
    <property type="match status" value="1"/>
</dbReference>
<comment type="similarity">
    <text evidence="1 2">Belongs to the DNA polymerase type-Y family.</text>
</comment>
<dbReference type="GO" id="GO:0005829">
    <property type="term" value="C:cytosol"/>
    <property type="evidence" value="ECO:0007669"/>
    <property type="project" value="TreeGrafter"/>
</dbReference>
<keyword evidence="2 4" id="KW-0548">Nucleotidyltransferase</keyword>
<dbReference type="GO" id="GO:0006261">
    <property type="term" value="P:DNA-templated DNA replication"/>
    <property type="evidence" value="ECO:0007669"/>
    <property type="project" value="UniProtKB-UniRule"/>
</dbReference>
<dbReference type="PANTHER" id="PTHR11076">
    <property type="entry name" value="DNA REPAIR POLYMERASE UMUC / TRANSFERASE FAMILY MEMBER"/>
    <property type="match status" value="1"/>
</dbReference>
<dbReference type="PANTHER" id="PTHR11076:SF33">
    <property type="entry name" value="DNA POLYMERASE KAPPA"/>
    <property type="match status" value="1"/>
</dbReference>
<dbReference type="eggNOG" id="COG0389">
    <property type="taxonomic scope" value="Bacteria"/>
</dbReference>
<dbReference type="CDD" id="cd03586">
    <property type="entry name" value="PolY_Pol_IV_kappa"/>
    <property type="match status" value="1"/>
</dbReference>
<dbReference type="HOGENOM" id="CLU_012348_1_1_9"/>
<sequence>MSKNERLIFHVDVNSAFLSWESVHRLAADPESIDLRTIPSAVGGDKQSRHGIVLAKSTQAKSFGIVTGEPLTHALQKCPSLVVVPPNFEVYTRYSERLMNLLSEYTPTLNQFSIDEAFLDMTDTYHLFGAPMDIANQIRDRVLKELGFTVNIGISTNKLLAKMASDFKKPNLCHSLFPSEIPEKMWPLPVEELFFVGKSAKAKFGILGIRSIYDLAHTNVNILKTHLGNKYSALIHEYANGIDEEPVEVTDPKAKGCGNSITLSQDVIDNAIAKQVLLALSETVGARLRSSNVSCSCITVEIKYTNFQTYTHQTVLPHQTNTTATIYEAACRLFDEFWDNSPIRLLGIRTTKLDDTDFSQISLFDNNQSDKFKKLDSAIDSIRNKYGIDSVKRASFLKKG</sequence>
<keyword evidence="2" id="KW-0479">Metal-binding</keyword>
<comment type="subcellular location">
    <subcellularLocation>
        <location evidence="2">Cytoplasm</location>
    </subcellularLocation>
</comment>